<dbReference type="EMBL" id="JAGTJQ010000003">
    <property type="protein sequence ID" value="KAH7035838.1"/>
    <property type="molecule type" value="Genomic_DNA"/>
</dbReference>
<dbReference type="InterPro" id="IPR053137">
    <property type="entry name" value="NLR-like"/>
</dbReference>
<dbReference type="SUPFAM" id="SSF53167">
    <property type="entry name" value="Purine and uridine phosphorylases"/>
    <property type="match status" value="1"/>
</dbReference>
<evidence type="ECO:0000259" key="2">
    <source>
        <dbReference type="Pfam" id="PF01048"/>
    </source>
</evidence>
<evidence type="ECO:0008006" key="6">
    <source>
        <dbReference type="Google" id="ProtNLM"/>
    </source>
</evidence>
<comment type="caution">
    <text evidence="4">The sequence shown here is derived from an EMBL/GenBank/DDBJ whole genome shotgun (WGS) entry which is preliminary data.</text>
</comment>
<organism evidence="4 5">
    <name type="scientific">Microdochium trichocladiopsis</name>
    <dbReference type="NCBI Taxonomy" id="1682393"/>
    <lineage>
        <taxon>Eukaryota</taxon>
        <taxon>Fungi</taxon>
        <taxon>Dikarya</taxon>
        <taxon>Ascomycota</taxon>
        <taxon>Pezizomycotina</taxon>
        <taxon>Sordariomycetes</taxon>
        <taxon>Xylariomycetidae</taxon>
        <taxon>Xylariales</taxon>
        <taxon>Microdochiaceae</taxon>
        <taxon>Microdochium</taxon>
    </lineage>
</organism>
<dbReference type="Pfam" id="PF01048">
    <property type="entry name" value="PNP_UDP_1"/>
    <property type="match status" value="1"/>
</dbReference>
<evidence type="ECO:0000313" key="4">
    <source>
        <dbReference type="EMBL" id="KAH7035838.1"/>
    </source>
</evidence>
<evidence type="ECO:0000259" key="3">
    <source>
        <dbReference type="Pfam" id="PF24883"/>
    </source>
</evidence>
<dbReference type="Gene3D" id="3.40.50.300">
    <property type="entry name" value="P-loop containing nucleotide triphosphate hydrolases"/>
    <property type="match status" value="1"/>
</dbReference>
<accession>A0A9P8YF40</accession>
<dbReference type="Pfam" id="PF24883">
    <property type="entry name" value="NPHP3_N"/>
    <property type="match status" value="1"/>
</dbReference>
<sequence length="775" mass="88348">MDANYSGRRSSRPRRRPSKDEYAVGWVSALPRELKAALACLDEQHETLPRDKNDYNEYAFGRIHEHNVVLACLPSGTYGTNSAANVAVHMRRSFPSIRFLLMVGIAGGIPFPADVRLGDVVVGQDIVQHDLGKDVKGDEFVSTAPKHVLHSSLATTPARVQAELRPGWHRSIVSKMRHSRGLQNPHLDRTKLFDGLYHAKPVVHYGTIASGNQVVKNARKRDEIGLLHNALCIEMEAAGLDHDFPNLVIRGVCDYADSHKKKEWQDYAAATAAAFAKRFLRKRAPESWSTALSATAVAKHPALSAELAAHRKECLKSLSFDQIDSRYEDINERHEETCLWILQHEAYLDWLDPTRHHVHHGFLWLRGNAGVGKSTIMKYLFETSRDIVVVLAFFFNARGGELEKSAVGMYRSFLFQLLKELPELQATLDNQRNTSWTLKKLQRLMSQAIGMLSTRHLMLFIDALDECNAHEGLAMVESFQREARHAFEKGVKLHICFSSRPYPVVSMRKGILVVLDEQEGDASDLERYVRSSLSQWPRGIRQDLRHKIIEKAQGIFLWAVLVLSLLYRDFGEGRVDSVRLHERLQGLPVQLSDLFREILRKDSHDLESFRLCAQWIIYARRPLSPKEFYRAMMMGISPESNEVYGPWDKSRVTYEVVNNFITSTSRGLAKITNTHWSQVEFIHESVKDFLINENGMCELFGPQESEPAHCHERIKQLCYSFFRKTTGDYIPSTRSRGRFGPNSEAPFVEYVATSMLHHAEWSATENSQVQFLTNL</sequence>
<dbReference type="InterPro" id="IPR056884">
    <property type="entry name" value="NPHP3-like_N"/>
</dbReference>
<dbReference type="RefSeq" id="XP_046015931.1">
    <property type="nucleotide sequence ID" value="XM_046149753.1"/>
</dbReference>
<dbReference type="InterPro" id="IPR027417">
    <property type="entry name" value="P-loop_NTPase"/>
</dbReference>
<feature type="domain" description="Nephrocystin 3-like N-terminal" evidence="3">
    <location>
        <begin position="336"/>
        <end position="500"/>
    </location>
</feature>
<proteinExistence type="predicted"/>
<dbReference type="Proteomes" id="UP000756346">
    <property type="component" value="Unassembled WGS sequence"/>
</dbReference>
<dbReference type="PANTHER" id="PTHR46082">
    <property type="entry name" value="ATP/GTP-BINDING PROTEIN-RELATED"/>
    <property type="match status" value="1"/>
</dbReference>
<dbReference type="AlphaFoldDB" id="A0A9P8YF40"/>
<feature type="domain" description="Nucleoside phosphorylase" evidence="2">
    <location>
        <begin position="25"/>
        <end position="280"/>
    </location>
</feature>
<evidence type="ECO:0000313" key="5">
    <source>
        <dbReference type="Proteomes" id="UP000756346"/>
    </source>
</evidence>
<dbReference type="GO" id="GO:0009116">
    <property type="term" value="P:nucleoside metabolic process"/>
    <property type="evidence" value="ECO:0007669"/>
    <property type="project" value="InterPro"/>
</dbReference>
<feature type="non-terminal residue" evidence="4">
    <location>
        <position position="1"/>
    </location>
</feature>
<name>A0A9P8YF40_9PEZI</name>
<dbReference type="OrthoDB" id="194358at2759"/>
<reference evidence="4" key="1">
    <citation type="journal article" date="2021" name="Nat. Commun.">
        <title>Genetic determinants of endophytism in the Arabidopsis root mycobiome.</title>
        <authorList>
            <person name="Mesny F."/>
            <person name="Miyauchi S."/>
            <person name="Thiergart T."/>
            <person name="Pickel B."/>
            <person name="Atanasova L."/>
            <person name="Karlsson M."/>
            <person name="Huettel B."/>
            <person name="Barry K.W."/>
            <person name="Haridas S."/>
            <person name="Chen C."/>
            <person name="Bauer D."/>
            <person name="Andreopoulos W."/>
            <person name="Pangilinan J."/>
            <person name="LaButti K."/>
            <person name="Riley R."/>
            <person name="Lipzen A."/>
            <person name="Clum A."/>
            <person name="Drula E."/>
            <person name="Henrissat B."/>
            <person name="Kohler A."/>
            <person name="Grigoriev I.V."/>
            <person name="Martin F.M."/>
            <person name="Hacquard S."/>
        </authorList>
    </citation>
    <scope>NUCLEOTIDE SEQUENCE</scope>
    <source>
        <strain evidence="4">MPI-CAGE-CH-0230</strain>
    </source>
</reference>
<dbReference type="GeneID" id="70179299"/>
<dbReference type="Gene3D" id="3.40.50.1580">
    <property type="entry name" value="Nucleoside phosphorylase domain"/>
    <property type="match status" value="1"/>
</dbReference>
<keyword evidence="1" id="KW-0677">Repeat</keyword>
<evidence type="ECO:0000256" key="1">
    <source>
        <dbReference type="ARBA" id="ARBA00022737"/>
    </source>
</evidence>
<dbReference type="InterPro" id="IPR000845">
    <property type="entry name" value="Nucleoside_phosphorylase_d"/>
</dbReference>
<gene>
    <name evidence="4" type="ORF">B0I36DRAFT_240326</name>
</gene>
<dbReference type="GO" id="GO:0003824">
    <property type="term" value="F:catalytic activity"/>
    <property type="evidence" value="ECO:0007669"/>
    <property type="project" value="InterPro"/>
</dbReference>
<dbReference type="PANTHER" id="PTHR46082:SF11">
    <property type="entry name" value="AAA+ ATPASE DOMAIN-CONTAINING PROTEIN-RELATED"/>
    <property type="match status" value="1"/>
</dbReference>
<dbReference type="SUPFAM" id="SSF52540">
    <property type="entry name" value="P-loop containing nucleoside triphosphate hydrolases"/>
    <property type="match status" value="1"/>
</dbReference>
<dbReference type="InterPro" id="IPR035994">
    <property type="entry name" value="Nucleoside_phosphorylase_sf"/>
</dbReference>
<protein>
    <recommendedName>
        <fullName evidence="6">Nucleoside phosphorylase domain-containing protein</fullName>
    </recommendedName>
</protein>
<keyword evidence="5" id="KW-1185">Reference proteome</keyword>